<dbReference type="FunFam" id="3.20.20.100:FF:000015">
    <property type="entry name" value="Oxidoreductase, aldo/keto reductase family"/>
    <property type="match status" value="1"/>
</dbReference>
<reference evidence="8 9" key="1">
    <citation type="submission" date="2019-06" db="EMBL/GenBank/DDBJ databases">
        <authorList>
            <person name="Jiang L."/>
        </authorList>
    </citation>
    <scope>NUCLEOTIDE SEQUENCE [LARGE SCALE GENOMIC DNA]</scope>
    <source>
        <strain evidence="8 9">YIM 48858</strain>
    </source>
</reference>
<evidence type="ECO:0000256" key="5">
    <source>
        <dbReference type="PIRSR" id="PIRSR000097-2"/>
    </source>
</evidence>
<feature type="active site" description="Proton donor" evidence="4">
    <location>
        <position position="51"/>
    </location>
</feature>
<dbReference type="PROSITE" id="PS00798">
    <property type="entry name" value="ALDOKETO_REDUCTASE_1"/>
    <property type="match status" value="1"/>
</dbReference>
<feature type="binding site" evidence="5">
    <location>
        <position position="109"/>
    </location>
    <ligand>
        <name>substrate</name>
    </ligand>
</feature>
<evidence type="ECO:0000313" key="9">
    <source>
        <dbReference type="Proteomes" id="UP000305709"/>
    </source>
</evidence>
<dbReference type="Pfam" id="PF00248">
    <property type="entry name" value="Aldo_ket_red"/>
    <property type="match status" value="1"/>
</dbReference>
<dbReference type="PIRSF" id="PIRSF000097">
    <property type="entry name" value="AKR"/>
    <property type="match status" value="1"/>
</dbReference>
<keyword evidence="3" id="KW-0560">Oxidoreductase</keyword>
<dbReference type="AlphaFoldDB" id="A0A5C4N6A6"/>
<gene>
    <name evidence="8" type="ORF">FHG71_22640</name>
</gene>
<dbReference type="EMBL" id="VDFV01000098">
    <property type="protein sequence ID" value="TNC59638.1"/>
    <property type="molecule type" value="Genomic_DNA"/>
</dbReference>
<dbReference type="InterPro" id="IPR018170">
    <property type="entry name" value="Aldo/ket_reductase_CS"/>
</dbReference>
<evidence type="ECO:0000256" key="3">
    <source>
        <dbReference type="ARBA" id="ARBA00023002"/>
    </source>
</evidence>
<evidence type="ECO:0000256" key="4">
    <source>
        <dbReference type="PIRSR" id="PIRSR000097-1"/>
    </source>
</evidence>
<evidence type="ECO:0000256" key="1">
    <source>
        <dbReference type="ARBA" id="ARBA00007905"/>
    </source>
</evidence>
<sequence>MPLSQTIALNDGHHIPRLGFGVWRLPDEDAPGVVGAAIRAGYRHIDTAQGYDNEEGVGRAVREAEVPRGELFITSKERTRDQGYDSTFRSLEGSLKRLGLDYLDLFLIHWPVPEHDRYAETWRALVELRAQGRVRSIGVSNFLPSHFDRLIGETGVVPAVNQVELHPRYQQRDIRDWHAAHSIVTESYSPLGGEGAALLREPVVTDIATRLSKTPAQVVIRWHLQQDLVVLPKTANPTRVTENLDVWSFTLSTEDIARIDALDRPDGKTLPRPEEMNTLF</sequence>
<feature type="site" description="Lowers pKa of active site Tyr" evidence="6">
    <location>
        <position position="76"/>
    </location>
</feature>
<dbReference type="PANTHER" id="PTHR43827:SF3">
    <property type="entry name" value="NADP-DEPENDENT OXIDOREDUCTASE DOMAIN-CONTAINING PROTEIN"/>
    <property type="match status" value="1"/>
</dbReference>
<keyword evidence="9" id="KW-1185">Reference proteome</keyword>
<keyword evidence="2" id="KW-0521">NADP</keyword>
<comment type="similarity">
    <text evidence="1">Belongs to the aldo/keto reductase family.</text>
</comment>
<proteinExistence type="inferred from homology"/>
<name>A0A5C4N6A6_9RHOB</name>
<dbReference type="InterPro" id="IPR036812">
    <property type="entry name" value="NAD(P)_OxRdtase_dom_sf"/>
</dbReference>
<dbReference type="GO" id="GO:0016616">
    <property type="term" value="F:oxidoreductase activity, acting on the CH-OH group of donors, NAD or NADP as acceptor"/>
    <property type="evidence" value="ECO:0007669"/>
    <property type="project" value="UniProtKB-ARBA"/>
</dbReference>
<evidence type="ECO:0000256" key="6">
    <source>
        <dbReference type="PIRSR" id="PIRSR000097-3"/>
    </source>
</evidence>
<organism evidence="8 9">
    <name type="scientific">Rubellimicrobium roseum</name>
    <dbReference type="NCBI Taxonomy" id="687525"/>
    <lineage>
        <taxon>Bacteria</taxon>
        <taxon>Pseudomonadati</taxon>
        <taxon>Pseudomonadota</taxon>
        <taxon>Alphaproteobacteria</taxon>
        <taxon>Rhodobacterales</taxon>
        <taxon>Roseobacteraceae</taxon>
        <taxon>Rubellimicrobium</taxon>
    </lineage>
</organism>
<feature type="domain" description="NADP-dependent oxidoreductase" evidence="7">
    <location>
        <begin position="18"/>
        <end position="263"/>
    </location>
</feature>
<dbReference type="InterPro" id="IPR023210">
    <property type="entry name" value="NADP_OxRdtase_dom"/>
</dbReference>
<evidence type="ECO:0000259" key="7">
    <source>
        <dbReference type="Pfam" id="PF00248"/>
    </source>
</evidence>
<dbReference type="Proteomes" id="UP000305709">
    <property type="component" value="Unassembled WGS sequence"/>
</dbReference>
<dbReference type="PRINTS" id="PR00069">
    <property type="entry name" value="ALDKETRDTASE"/>
</dbReference>
<dbReference type="OrthoDB" id="9768793at2"/>
<accession>A0A5C4N6A6</accession>
<dbReference type="PANTHER" id="PTHR43827">
    <property type="entry name" value="2,5-DIKETO-D-GLUCONIC ACID REDUCTASE"/>
    <property type="match status" value="1"/>
</dbReference>
<dbReference type="Gene3D" id="3.20.20.100">
    <property type="entry name" value="NADP-dependent oxidoreductase domain"/>
    <property type="match status" value="1"/>
</dbReference>
<evidence type="ECO:0000256" key="2">
    <source>
        <dbReference type="ARBA" id="ARBA00022857"/>
    </source>
</evidence>
<dbReference type="PROSITE" id="PS00062">
    <property type="entry name" value="ALDOKETO_REDUCTASE_2"/>
    <property type="match status" value="1"/>
</dbReference>
<protein>
    <submittedName>
        <fullName evidence="8">Aldo/keto reductase</fullName>
    </submittedName>
</protein>
<dbReference type="SUPFAM" id="SSF51430">
    <property type="entry name" value="NAD(P)-linked oxidoreductase"/>
    <property type="match status" value="1"/>
</dbReference>
<dbReference type="InterPro" id="IPR020471">
    <property type="entry name" value="AKR"/>
</dbReference>
<evidence type="ECO:0000313" key="8">
    <source>
        <dbReference type="EMBL" id="TNC59638.1"/>
    </source>
</evidence>
<comment type="caution">
    <text evidence="8">The sequence shown here is derived from an EMBL/GenBank/DDBJ whole genome shotgun (WGS) entry which is preliminary data.</text>
</comment>